<dbReference type="Proteomes" id="UP001221302">
    <property type="component" value="Unassembled WGS sequence"/>
</dbReference>
<name>A0AAE3NXE5_9BACT</name>
<feature type="signal peptide" evidence="1">
    <location>
        <begin position="1"/>
        <end position="17"/>
    </location>
</feature>
<sequence>MKKIIFSLLIFINVTFAQGTSGTSAKYEYRYLIDLPTAGVINRGFYSLSFEALPYGVLISRFDVGVLERFSLGISYGGSNIIGSGKIDFYKLPGINVKLRFLDESLLLPAFAIGFDSQGKGFFDKSINRYEIKSPGFYIAASKNFELLGYLSLHALLNYSLERNDNDKDLNFGLGFEKTVGEFISFIAEYNIAFNDNTGLSFGKGNGYLNCGFRFDIGDGLTIGIDFRDILKNKKINSNAADRGLFVQYIKGIF</sequence>
<feature type="chain" id="PRO_5042059142" evidence="1">
    <location>
        <begin position="18"/>
        <end position="254"/>
    </location>
</feature>
<evidence type="ECO:0000256" key="1">
    <source>
        <dbReference type="SAM" id="SignalP"/>
    </source>
</evidence>
<keyword evidence="1" id="KW-0732">Signal</keyword>
<evidence type="ECO:0000313" key="3">
    <source>
        <dbReference type="Proteomes" id="UP001221302"/>
    </source>
</evidence>
<keyword evidence="3" id="KW-1185">Reference proteome</keyword>
<accession>A0AAE3NXE5</accession>
<reference evidence="2" key="1">
    <citation type="submission" date="2023-03" db="EMBL/GenBank/DDBJ databases">
        <title>Stygiobacter electus gen. nov., sp. nov., facultatively anaerobic thermotolerant bacterium of the class Ignavibacteria from a well of Yessentuki mineral water deposit.</title>
        <authorList>
            <person name="Podosokorskaya O.A."/>
            <person name="Elcheninov A.G."/>
            <person name="Petrova N.F."/>
            <person name="Zavarzina D.G."/>
            <person name="Kublanov I.V."/>
            <person name="Merkel A.Y."/>
        </authorList>
    </citation>
    <scope>NUCLEOTIDE SEQUENCE</scope>
    <source>
        <strain evidence="2">09-Me</strain>
    </source>
</reference>
<gene>
    <name evidence="2" type="ORF">P0M35_06665</name>
</gene>
<dbReference type="AlphaFoldDB" id="A0AAE3NXE5"/>
<proteinExistence type="predicted"/>
<dbReference type="RefSeq" id="WP_321535593.1">
    <property type="nucleotide sequence ID" value="NZ_JARGDL010000007.1"/>
</dbReference>
<evidence type="ECO:0000313" key="2">
    <source>
        <dbReference type="EMBL" id="MDF1611826.1"/>
    </source>
</evidence>
<protein>
    <submittedName>
        <fullName evidence="2">YjbH domain-containing protein</fullName>
    </submittedName>
</protein>
<comment type="caution">
    <text evidence="2">The sequence shown here is derived from an EMBL/GenBank/DDBJ whole genome shotgun (WGS) entry which is preliminary data.</text>
</comment>
<dbReference type="EMBL" id="JARGDL010000007">
    <property type="protein sequence ID" value="MDF1611826.1"/>
    <property type="molecule type" value="Genomic_DNA"/>
</dbReference>
<organism evidence="2 3">
    <name type="scientific">Stygiobacter electus</name>
    <dbReference type="NCBI Taxonomy" id="3032292"/>
    <lineage>
        <taxon>Bacteria</taxon>
        <taxon>Pseudomonadati</taxon>
        <taxon>Ignavibacteriota</taxon>
        <taxon>Ignavibacteria</taxon>
        <taxon>Ignavibacteriales</taxon>
        <taxon>Melioribacteraceae</taxon>
        <taxon>Stygiobacter</taxon>
    </lineage>
</organism>